<feature type="compositionally biased region" description="Basic and acidic residues" evidence="1">
    <location>
        <begin position="110"/>
        <end position="126"/>
    </location>
</feature>
<dbReference type="Proteomes" id="UP000717995">
    <property type="component" value="Unassembled WGS sequence"/>
</dbReference>
<evidence type="ECO:0000313" key="3">
    <source>
        <dbReference type="Proteomes" id="UP000717995"/>
    </source>
</evidence>
<sequence>MSSEHRERTGKGSDDSDERTGALEPLDFSDELDERERRASGPAESGETNLRGAETLGAGQYEDNVSEDDLSPETLIPDDGARSPRERGQDFPADFDLSIVDEEEIGAGHGLDEAELGRVKPLDGKRWSGRPRGQH</sequence>
<dbReference type="EMBL" id="JAFEUP010000001">
    <property type="protein sequence ID" value="MBM7059272.1"/>
    <property type="molecule type" value="Genomic_DNA"/>
</dbReference>
<reference evidence="2 3" key="1">
    <citation type="submission" date="2021-02" db="EMBL/GenBank/DDBJ databases">
        <authorList>
            <person name="Lee D.-H."/>
        </authorList>
    </citation>
    <scope>NUCLEOTIDE SEQUENCE [LARGE SCALE GENOMIC DNA]</scope>
    <source>
        <strain evidence="2 3">UL073</strain>
    </source>
</reference>
<name>A0ABS2IBJ0_9GAMM</name>
<feature type="compositionally biased region" description="Basic and acidic residues" evidence="1">
    <location>
        <begin position="1"/>
        <end position="21"/>
    </location>
</feature>
<keyword evidence="3" id="KW-1185">Reference proteome</keyword>
<organism evidence="2 3">
    <name type="scientific">Zestomonas insulae</name>
    <dbReference type="NCBI Taxonomy" id="2809017"/>
    <lineage>
        <taxon>Bacteria</taxon>
        <taxon>Pseudomonadati</taxon>
        <taxon>Pseudomonadota</taxon>
        <taxon>Gammaproteobacteria</taxon>
        <taxon>Pseudomonadales</taxon>
        <taxon>Pseudomonadaceae</taxon>
        <taxon>Zestomonas</taxon>
    </lineage>
</organism>
<protein>
    <submittedName>
        <fullName evidence="2">Phosphotransferase system, HPr-related protein</fullName>
    </submittedName>
</protein>
<accession>A0ABS2IBJ0</accession>
<proteinExistence type="predicted"/>
<comment type="caution">
    <text evidence="2">The sequence shown here is derived from an EMBL/GenBank/DDBJ whole genome shotgun (WGS) entry which is preliminary data.</text>
</comment>
<dbReference type="RefSeq" id="WP_204914077.1">
    <property type="nucleotide sequence ID" value="NZ_JAFEUP010000001.1"/>
</dbReference>
<gene>
    <name evidence="2" type="ORF">JQX08_00995</name>
</gene>
<feature type="compositionally biased region" description="Basic and acidic residues" evidence="1">
    <location>
        <begin position="79"/>
        <end position="89"/>
    </location>
</feature>
<feature type="region of interest" description="Disordered" evidence="1">
    <location>
        <begin position="1"/>
        <end position="135"/>
    </location>
</feature>
<evidence type="ECO:0000313" key="2">
    <source>
        <dbReference type="EMBL" id="MBM7059272.1"/>
    </source>
</evidence>
<evidence type="ECO:0000256" key="1">
    <source>
        <dbReference type="SAM" id="MobiDB-lite"/>
    </source>
</evidence>